<reference evidence="4 5" key="1">
    <citation type="submission" date="2019-07" db="EMBL/GenBank/DDBJ databases">
        <title>Genomics analysis of Aphanomyces spp. identifies a new class of oomycete effector associated with host adaptation.</title>
        <authorList>
            <person name="Gaulin E."/>
        </authorList>
    </citation>
    <scope>NUCLEOTIDE SEQUENCE [LARGE SCALE GENOMIC DNA]</scope>
    <source>
        <strain evidence="4 5">ATCC 201684</strain>
    </source>
</reference>
<dbReference type="GO" id="GO:0005743">
    <property type="term" value="C:mitochondrial inner membrane"/>
    <property type="evidence" value="ECO:0007669"/>
    <property type="project" value="UniProtKB-SubCell"/>
</dbReference>
<evidence type="ECO:0000256" key="2">
    <source>
        <dbReference type="SAM" id="MobiDB-lite"/>
    </source>
</evidence>
<dbReference type="EMBL" id="VJMJ01000118">
    <property type="protein sequence ID" value="KAF0734085.1"/>
    <property type="molecule type" value="Genomic_DNA"/>
</dbReference>
<feature type="domain" description="Tim10-like" evidence="3">
    <location>
        <begin position="51"/>
        <end position="112"/>
    </location>
</feature>
<dbReference type="AlphaFoldDB" id="A0A6G0X2Q9"/>
<comment type="caution">
    <text evidence="4">The sequence shown here is derived from an EMBL/GenBank/DDBJ whole genome shotgun (WGS) entry which is preliminary data.</text>
</comment>
<dbReference type="Pfam" id="PF02953">
    <property type="entry name" value="zf-Tim10_DDP"/>
    <property type="match status" value="1"/>
</dbReference>
<accession>A0A6G0X2Q9</accession>
<proteinExistence type="inferred from homology"/>
<gene>
    <name evidence="4" type="ORF">Ae201684_009254</name>
</gene>
<comment type="domain">
    <text evidence="1">The twin CX3C motif contains 4 conserved Cys residues that form 2 disulfide bonds in the mitochondrial intermembrane space.</text>
</comment>
<keyword evidence="1" id="KW-0653">Protein transport</keyword>
<dbReference type="InterPro" id="IPR004217">
    <property type="entry name" value="Tim10-like"/>
</dbReference>
<dbReference type="GO" id="GO:0015031">
    <property type="term" value="P:protein transport"/>
    <property type="evidence" value="ECO:0007669"/>
    <property type="project" value="UniProtKB-KW"/>
</dbReference>
<keyword evidence="1" id="KW-0813">Transport</keyword>
<keyword evidence="1" id="KW-0496">Mitochondrion</keyword>
<dbReference type="SUPFAM" id="SSF144122">
    <property type="entry name" value="Tim10-like"/>
    <property type="match status" value="1"/>
</dbReference>
<protein>
    <recommendedName>
        <fullName evidence="1">Mitochondrial import inner membrane translocase subunit</fullName>
    </recommendedName>
</protein>
<dbReference type="Proteomes" id="UP000481153">
    <property type="component" value="Unassembled WGS sequence"/>
</dbReference>
<keyword evidence="1" id="KW-0999">Mitochondrion inner membrane</keyword>
<keyword evidence="1" id="KW-0143">Chaperone</keyword>
<evidence type="ECO:0000259" key="3">
    <source>
        <dbReference type="Pfam" id="PF02953"/>
    </source>
</evidence>
<evidence type="ECO:0000313" key="4">
    <source>
        <dbReference type="EMBL" id="KAF0734085.1"/>
    </source>
</evidence>
<dbReference type="VEuPathDB" id="FungiDB:AeMF1_004344"/>
<dbReference type="InterPro" id="IPR035427">
    <property type="entry name" value="Tim10-like_dom_sf"/>
</dbReference>
<dbReference type="OrthoDB" id="344165at2759"/>
<evidence type="ECO:0000256" key="1">
    <source>
        <dbReference type="RuleBase" id="RU367043"/>
    </source>
</evidence>
<keyword evidence="5" id="KW-1185">Reference proteome</keyword>
<comment type="similarity">
    <text evidence="1">Belongs to the small Tim family.</text>
</comment>
<organism evidence="4 5">
    <name type="scientific">Aphanomyces euteiches</name>
    <dbReference type="NCBI Taxonomy" id="100861"/>
    <lineage>
        <taxon>Eukaryota</taxon>
        <taxon>Sar</taxon>
        <taxon>Stramenopiles</taxon>
        <taxon>Oomycota</taxon>
        <taxon>Saprolegniomycetes</taxon>
        <taxon>Saprolegniales</taxon>
        <taxon>Verrucalvaceae</taxon>
        <taxon>Aphanomyces</taxon>
    </lineage>
</organism>
<comment type="subcellular location">
    <subcellularLocation>
        <location evidence="1">Mitochondrion inner membrane</location>
        <topology evidence="1">Peripheral membrane protein</topology>
        <orientation evidence="1">Intermembrane side</orientation>
    </subcellularLocation>
</comment>
<keyword evidence="1" id="KW-0472">Membrane</keyword>
<keyword evidence="1" id="KW-0811">Translocation</keyword>
<comment type="subunit">
    <text evidence="1">Heterohexamer.</text>
</comment>
<evidence type="ECO:0000313" key="5">
    <source>
        <dbReference type="Proteomes" id="UP000481153"/>
    </source>
</evidence>
<sequence>MSWFGFGGKKEEEPAPISSFSESSFSEIDASSSPSYTPAISSSGGTSVNDIIMEEQQKVLIQQAIAKITAIAWEKCSASKPDTSLSASEISCIQNVTTSYLDSSVFIVRKLSSGR</sequence>
<dbReference type="Gene3D" id="1.10.287.810">
    <property type="entry name" value="Mitochondrial import inner membrane translocase subunit tim13 like domains"/>
    <property type="match status" value="1"/>
</dbReference>
<feature type="region of interest" description="Disordered" evidence="2">
    <location>
        <begin position="1"/>
        <end position="22"/>
    </location>
</feature>
<name>A0A6G0X2Q9_9STRA</name>
<keyword evidence="1" id="KW-1015">Disulfide bond</keyword>
<comment type="function">
    <text evidence="1">Mitochondrial intermembrane chaperone that participates in the import and insertion of some multi-pass transmembrane proteins into the mitochondrial inner membrane. Also required for the transfer of beta-barrel precursors from the TOM complex to the sorting and assembly machinery (SAM complex) of the outer membrane. Acts as a chaperone-like protein that protects the hydrophobic precursors from aggregation and guide them through the mitochondrial intermembrane space.</text>
</comment>